<reference evidence="11" key="1">
    <citation type="journal article" date="2020" name="Nat. Ecol. Evol.">
        <title>Deeply conserved synteny resolves early events in vertebrate evolution.</title>
        <authorList>
            <person name="Simakov O."/>
            <person name="Marletaz F."/>
            <person name="Yue J.X."/>
            <person name="O'Connell B."/>
            <person name="Jenkins J."/>
            <person name="Brandt A."/>
            <person name="Calef R."/>
            <person name="Tung C.H."/>
            <person name="Huang T.K."/>
            <person name="Schmutz J."/>
            <person name="Satoh N."/>
            <person name="Yu J.K."/>
            <person name="Putnam N.H."/>
            <person name="Green R.E."/>
            <person name="Rokhsar D.S."/>
        </authorList>
    </citation>
    <scope>NUCLEOTIDE SEQUENCE [LARGE SCALE GENOMIC DNA]</scope>
    <source>
        <strain evidence="11">S238N-H82</strain>
    </source>
</reference>
<feature type="repeat" description="RCC1" evidence="7">
    <location>
        <begin position="420"/>
        <end position="471"/>
    </location>
</feature>
<dbReference type="KEGG" id="bfo:118412520"/>
<accession>A0A9J7KW44</accession>
<dbReference type="SUPFAM" id="SSF50985">
    <property type="entry name" value="RCC1/BLIP-II"/>
    <property type="match status" value="1"/>
</dbReference>
<dbReference type="PROSITE" id="PS00626">
    <property type="entry name" value="RCC1_2"/>
    <property type="match status" value="3"/>
</dbReference>
<keyword evidence="11" id="KW-1185">Reference proteome</keyword>
<dbReference type="FunFam" id="3.30.2160.10:FF:000004">
    <property type="entry name" value="probable E3 ubiquitin-protein ligase HERC4 isoform X1"/>
    <property type="match status" value="1"/>
</dbReference>
<reference evidence="12" key="2">
    <citation type="submission" date="2025-08" db="UniProtKB">
        <authorList>
            <consortium name="RefSeq"/>
        </authorList>
    </citation>
    <scope>IDENTIFICATION</scope>
    <source>
        <strain evidence="12">S238N-H82</strain>
        <tissue evidence="12">Testes</tissue>
    </source>
</reference>
<feature type="compositionally biased region" description="Low complexity" evidence="8">
    <location>
        <begin position="96"/>
        <end position="106"/>
    </location>
</feature>
<dbReference type="PANTHER" id="PTHR45622">
    <property type="entry name" value="UBIQUITIN-PROTEIN LIGASE E3A-RELATED"/>
    <property type="match status" value="1"/>
</dbReference>
<dbReference type="PRINTS" id="PR00633">
    <property type="entry name" value="RCCNDNSATION"/>
</dbReference>
<dbReference type="InterPro" id="IPR035983">
    <property type="entry name" value="Hect_E3_ubiquitin_ligase"/>
</dbReference>
<evidence type="ECO:0000256" key="9">
    <source>
        <dbReference type="SAM" id="Phobius"/>
    </source>
</evidence>
<feature type="repeat" description="RCC1" evidence="7">
    <location>
        <begin position="295"/>
        <end position="367"/>
    </location>
</feature>
<dbReference type="InterPro" id="IPR051709">
    <property type="entry name" value="Ub-ligase/GTPase-reg"/>
</dbReference>
<evidence type="ECO:0000256" key="7">
    <source>
        <dbReference type="PROSITE-ProRule" id="PRU00235"/>
    </source>
</evidence>
<evidence type="ECO:0000259" key="10">
    <source>
        <dbReference type="PROSITE" id="PS50237"/>
    </source>
</evidence>
<dbReference type="Pfam" id="PF25390">
    <property type="entry name" value="WD40_RLD"/>
    <property type="match status" value="1"/>
</dbReference>
<dbReference type="OrthoDB" id="8068875at2759"/>
<keyword evidence="9" id="KW-0472">Membrane</keyword>
<dbReference type="InterPro" id="IPR009091">
    <property type="entry name" value="RCC1/BLIP-II"/>
</dbReference>
<dbReference type="Proteomes" id="UP000001554">
    <property type="component" value="Chromosome 3"/>
</dbReference>
<feature type="repeat" description="RCC1" evidence="7">
    <location>
        <begin position="368"/>
        <end position="419"/>
    </location>
</feature>
<dbReference type="Pfam" id="PF00415">
    <property type="entry name" value="RCC1"/>
    <property type="match status" value="2"/>
</dbReference>
<evidence type="ECO:0000256" key="6">
    <source>
        <dbReference type="PROSITE-ProRule" id="PRU00104"/>
    </source>
</evidence>
<gene>
    <name evidence="12" type="primary">LOC118412520</name>
</gene>
<evidence type="ECO:0000256" key="4">
    <source>
        <dbReference type="ARBA" id="ARBA00022737"/>
    </source>
</evidence>
<feature type="repeat" description="RCC1" evidence="7">
    <location>
        <begin position="191"/>
        <end position="244"/>
    </location>
</feature>
<dbReference type="Gene3D" id="2.130.10.30">
    <property type="entry name" value="Regulator of chromosome condensation 1/beta-lactamase-inhibitor protein II"/>
    <property type="match status" value="2"/>
</dbReference>
<dbReference type="InterPro" id="IPR058923">
    <property type="entry name" value="RCC1-like_dom"/>
</dbReference>
<dbReference type="Gene3D" id="3.90.1750.10">
    <property type="entry name" value="Hect, E3 ligase catalytic domains"/>
    <property type="match status" value="1"/>
</dbReference>
<dbReference type="PROSITE" id="PS50237">
    <property type="entry name" value="HECT"/>
    <property type="match status" value="1"/>
</dbReference>
<dbReference type="PANTHER" id="PTHR45622:SF76">
    <property type="entry name" value="HECT AND RLD DOMAIN CONTAINING E3 UBIQUITIN LIGASE 4, ISOFORM C"/>
    <property type="match status" value="1"/>
</dbReference>
<dbReference type="PROSITE" id="PS50012">
    <property type="entry name" value="RCC1_3"/>
    <property type="match status" value="7"/>
</dbReference>
<dbReference type="InterPro" id="IPR000408">
    <property type="entry name" value="Reg_chr_condens"/>
</dbReference>
<dbReference type="GO" id="GO:0061630">
    <property type="term" value="F:ubiquitin protein ligase activity"/>
    <property type="evidence" value="ECO:0000318"/>
    <property type="project" value="GO_Central"/>
</dbReference>
<evidence type="ECO:0000256" key="3">
    <source>
        <dbReference type="ARBA" id="ARBA00022679"/>
    </source>
</evidence>
<dbReference type="Gene3D" id="3.30.2160.10">
    <property type="entry name" value="Hect, E3 ligase catalytic domain"/>
    <property type="match status" value="1"/>
</dbReference>
<feature type="repeat" description="RCC1" evidence="7">
    <location>
        <begin position="472"/>
        <end position="523"/>
    </location>
</feature>
<name>A0A9J7KW44_BRAFL</name>
<evidence type="ECO:0000256" key="5">
    <source>
        <dbReference type="ARBA" id="ARBA00022786"/>
    </source>
</evidence>
<keyword evidence="3" id="KW-0808">Transferase</keyword>
<keyword evidence="9" id="KW-0812">Transmembrane</keyword>
<dbReference type="Gene3D" id="3.30.2410.10">
    <property type="entry name" value="Hect, E3 ligase catalytic domain"/>
    <property type="match status" value="1"/>
</dbReference>
<dbReference type="AlphaFoldDB" id="A0A9J7KW44"/>
<dbReference type="Pfam" id="PF00632">
    <property type="entry name" value="HECT"/>
    <property type="match status" value="1"/>
</dbReference>
<feature type="region of interest" description="Disordered" evidence="8">
    <location>
        <begin position="312"/>
        <end position="331"/>
    </location>
</feature>
<keyword evidence="2" id="KW-0963">Cytoplasm</keyword>
<proteinExistence type="predicted"/>
<sequence>MVRPSIADGRSVYRFLCFLFSYALYTFLVIAAIVCMLAYDVLRRYVGRENLLRVLASGLNEDLGDQQTVRHSGGEVTIIPRQRTPLNRDRSEEDSTTSSSADARTSCSNDDLANDEQRVTRRKGGGRTSEEESCNTDRARYSKDIRYLEIEVDTADYHRSVGKGSSEGDPTEDYCIGDIEVTENMAVATNGTMFCWGAARNGELGLGGIEEDVILAPKEQPFGATKAMREVSCGRQHTVFVLAEGTVYTCGSNDYGQLGQDKGHKRPTVITALDTQSIQQVSCGDYHNLVVNDKYQVFSWGYDDCGQLGHTLEAGGNNSRRPRGETDDDPDLEVIHNSEPRMVKELSSLQIVQVACGGKHSLALSNDGRIFSWGNNSHGQLGIGSTKNQPKPQELTSLTGIPFCQIVAGGSHSFVLSKSGAVFGFGRNTFGQLGLGDTGDRKYPTHVKSLRSLKVTHISCGEEHTAVLTLDGGVLTFGAGSYGQLGHNSNNHEALPRKVFELMGLEVTQLACGRMHTMAYVESSGRIYSFGLGGNGQLGSKGTTNCNTPITVDGPFVPFAGDNSLEEQCYVVQAITAGGDQAFALASKLQGTPKPLDFREAPRHRQILCLSNEIIDTWSQVPSGAKLSPDISRDIHKVFSSAACLNGSFLHSNHFYCSSRNPGVDIGEARAAFYRLGETVNKDVLQTIYKSMTETLLKSLPQSPPDIEALRLYLLLPLMHFFDQGTCAQYLHVPGHLGCRMTKLEGAAGKIIEIWLSHEAFRDLYHRMLHTYKYIAVMVITKLRTVDIVEATSLSGDLNYSLKVLERLNRVNSQHEIVPHEQFYISEINGTVDIKRDYLMWLQQNRGYNNLPAVRGPHDAEGRQEEDIYFCSFPFVFDAQAKTELLQTDAFLQMQLAVEEVQARNFQSLFLPIDPVNPYLVLIVSRENLVQDTLNQLMKQSSPDLKKPLKVIFIGEEAIDAGGLKKEFFLLIIREVMDPKFGMFRYYEETQSVWFHDRSFEESSMFFLIGVLCGLAIYNSTIIDLHFPLALYKKLMKRNVTLDDLKQIQPDVGRGLEQLLGYNEDDFEDVFCLNFTIACEYYGSIETVELVKDGNNIPVTKENREEYVNAYVEHVLNKSVQNQFDAFGTGFHKVCGGKVLELFHPKELMAMVCGNENYDWDELEKNVEYKGVYHKNHPTILMFWDIFHQMTLEEKKKFLLFLTGCDKIPILGMKALKIYIQPTMGGDTFLPAAHTCFNLLDLPMYKSREVLRVKLMQAIENTSGFGLV</sequence>
<dbReference type="OMA" id="FKSQACW"/>
<organism evidence="11 12">
    <name type="scientific">Branchiostoma floridae</name>
    <name type="common">Florida lancelet</name>
    <name type="synonym">Amphioxus</name>
    <dbReference type="NCBI Taxonomy" id="7739"/>
    <lineage>
        <taxon>Eukaryota</taxon>
        <taxon>Metazoa</taxon>
        <taxon>Chordata</taxon>
        <taxon>Cephalochordata</taxon>
        <taxon>Leptocardii</taxon>
        <taxon>Amphioxiformes</taxon>
        <taxon>Branchiostomatidae</taxon>
        <taxon>Branchiostoma</taxon>
    </lineage>
</organism>
<dbReference type="SUPFAM" id="SSF56204">
    <property type="entry name" value="Hect, E3 ligase catalytic domain"/>
    <property type="match status" value="1"/>
</dbReference>
<dbReference type="GO" id="GO:0005737">
    <property type="term" value="C:cytoplasm"/>
    <property type="evidence" value="ECO:0000318"/>
    <property type="project" value="GO_Central"/>
</dbReference>
<feature type="repeat" description="RCC1" evidence="7">
    <location>
        <begin position="525"/>
        <end position="588"/>
    </location>
</feature>
<keyword evidence="9" id="KW-1133">Transmembrane helix</keyword>
<dbReference type="GO" id="GO:0006511">
    <property type="term" value="P:ubiquitin-dependent protein catabolic process"/>
    <property type="evidence" value="ECO:0000318"/>
    <property type="project" value="GO_Central"/>
</dbReference>
<keyword evidence="5 6" id="KW-0833">Ubl conjugation pathway</keyword>
<dbReference type="GO" id="GO:0016567">
    <property type="term" value="P:protein ubiquitination"/>
    <property type="evidence" value="ECO:0000318"/>
    <property type="project" value="GO_Central"/>
</dbReference>
<feature type="transmembrane region" description="Helical" evidence="9">
    <location>
        <begin position="12"/>
        <end position="39"/>
    </location>
</feature>
<evidence type="ECO:0000313" key="12">
    <source>
        <dbReference type="RefSeq" id="XP_035671306.1"/>
    </source>
</evidence>
<dbReference type="SMART" id="SM00119">
    <property type="entry name" value="HECTc"/>
    <property type="match status" value="1"/>
</dbReference>
<dbReference type="GeneID" id="118412520"/>
<protein>
    <submittedName>
        <fullName evidence="12">Probable E3 ubiquitin-protein ligase HERC4</fullName>
    </submittedName>
</protein>
<evidence type="ECO:0000256" key="1">
    <source>
        <dbReference type="ARBA" id="ARBA00004496"/>
    </source>
</evidence>
<dbReference type="FunFam" id="3.30.2410.10:FF:000003">
    <property type="entry name" value="probable E3 ubiquitin-protein ligase HERC4 isoform X1"/>
    <property type="match status" value="1"/>
</dbReference>
<dbReference type="InterPro" id="IPR000569">
    <property type="entry name" value="HECT_dom"/>
</dbReference>
<comment type="subcellular location">
    <subcellularLocation>
        <location evidence="1">Cytoplasm</location>
    </subcellularLocation>
</comment>
<dbReference type="CDD" id="cd00078">
    <property type="entry name" value="HECTc"/>
    <property type="match status" value="1"/>
</dbReference>
<keyword evidence="4" id="KW-0677">Repeat</keyword>
<evidence type="ECO:0000256" key="8">
    <source>
        <dbReference type="SAM" id="MobiDB-lite"/>
    </source>
</evidence>
<feature type="active site" description="Glycyl thioester intermediate" evidence="6">
    <location>
        <position position="1236"/>
    </location>
</feature>
<feature type="repeat" description="RCC1" evidence="7">
    <location>
        <begin position="245"/>
        <end position="294"/>
    </location>
</feature>
<evidence type="ECO:0000256" key="2">
    <source>
        <dbReference type="ARBA" id="ARBA00022490"/>
    </source>
</evidence>
<feature type="region of interest" description="Disordered" evidence="8">
    <location>
        <begin position="66"/>
        <end position="136"/>
    </location>
</feature>
<feature type="domain" description="HECT" evidence="10">
    <location>
        <begin position="941"/>
        <end position="1268"/>
    </location>
</feature>
<evidence type="ECO:0000313" key="11">
    <source>
        <dbReference type="Proteomes" id="UP000001554"/>
    </source>
</evidence>
<dbReference type="RefSeq" id="XP_035671306.1">
    <property type="nucleotide sequence ID" value="XM_035815413.1"/>
</dbReference>